<dbReference type="Gene3D" id="1.20.1250.20">
    <property type="entry name" value="MFS general substrate transporter like domains"/>
    <property type="match status" value="2"/>
</dbReference>
<evidence type="ECO:0000313" key="6">
    <source>
        <dbReference type="EMBL" id="ESO88163.1"/>
    </source>
</evidence>
<keyword evidence="3 5" id="KW-1133">Transmembrane helix</keyword>
<reference evidence="6 7" key="1">
    <citation type="journal article" date="2013" name="Nature">
        <title>Insights into bilaterian evolution from three spiralian genomes.</title>
        <authorList>
            <person name="Simakov O."/>
            <person name="Marletaz F."/>
            <person name="Cho S.J."/>
            <person name="Edsinger-Gonzales E."/>
            <person name="Havlak P."/>
            <person name="Hellsten U."/>
            <person name="Kuo D.H."/>
            <person name="Larsson T."/>
            <person name="Lv J."/>
            <person name="Arendt D."/>
            <person name="Savage R."/>
            <person name="Osoegawa K."/>
            <person name="de Jong P."/>
            <person name="Grimwood J."/>
            <person name="Chapman J.A."/>
            <person name="Shapiro H."/>
            <person name="Aerts A."/>
            <person name="Otillar R.P."/>
            <person name="Terry A.Y."/>
            <person name="Boore J.L."/>
            <person name="Grigoriev I.V."/>
            <person name="Lindberg D.R."/>
            <person name="Seaver E.C."/>
            <person name="Weisblat D.A."/>
            <person name="Putnam N.H."/>
            <person name="Rokhsar D.S."/>
        </authorList>
    </citation>
    <scope>NUCLEOTIDE SEQUENCE [LARGE SCALE GENOMIC DNA]</scope>
</reference>
<feature type="transmembrane region" description="Helical" evidence="5">
    <location>
        <begin position="302"/>
        <end position="321"/>
    </location>
</feature>
<evidence type="ECO:0000313" key="7">
    <source>
        <dbReference type="Proteomes" id="UP000030746"/>
    </source>
</evidence>
<evidence type="ECO:0000256" key="1">
    <source>
        <dbReference type="ARBA" id="ARBA00004141"/>
    </source>
</evidence>
<dbReference type="EMBL" id="KB202752">
    <property type="protein sequence ID" value="ESO88163.1"/>
    <property type="molecule type" value="Genomic_DNA"/>
</dbReference>
<dbReference type="SUPFAM" id="SSF103473">
    <property type="entry name" value="MFS general substrate transporter"/>
    <property type="match status" value="1"/>
</dbReference>
<dbReference type="PANTHER" id="PTHR24064">
    <property type="entry name" value="SOLUTE CARRIER FAMILY 22 MEMBER"/>
    <property type="match status" value="1"/>
</dbReference>
<keyword evidence="7" id="KW-1185">Reference proteome</keyword>
<accession>V3ZAZ2</accession>
<dbReference type="CTD" id="20240211"/>
<dbReference type="Proteomes" id="UP000030746">
    <property type="component" value="Unassembled WGS sequence"/>
</dbReference>
<dbReference type="Pfam" id="PF00083">
    <property type="entry name" value="Sugar_tr"/>
    <property type="match status" value="1"/>
</dbReference>
<evidence type="ECO:0000256" key="5">
    <source>
        <dbReference type="SAM" id="Phobius"/>
    </source>
</evidence>
<gene>
    <name evidence="6" type="ORF">LOTGIDRAFT_165906</name>
</gene>
<dbReference type="InterPro" id="IPR036259">
    <property type="entry name" value="MFS_trans_sf"/>
</dbReference>
<comment type="subcellular location">
    <subcellularLocation>
        <location evidence="1">Membrane</location>
        <topology evidence="1">Multi-pass membrane protein</topology>
    </subcellularLocation>
</comment>
<sequence>MPSEKVNTDEIIYATGNKGRYQIIQGFLCTFSCLTCAFPALSFVFLGYIPDHYCSALPNTTDWSAWNIESEFIEDIQYKQCHIDITSNKSGVLSHLQLSCINGYEYNLHRDVSIVSEFDLVCDKAGIAELSQTMLLLGQCFGAFCFSSLADRFGRKPPLIFSYFLLLLCTIAQAFINNVETFTALRFFMGASQQGIAIGSYSTFVELMTPEIRIYCGFIDSISWSLSTMSLAPVAYLTRNYSWRTFQLASLISFLHLPVLLWKGRREVTMFFAFVTGIFLLISFIFLATLGGTSIGDILSNLFSLLGKFCVSGSFMVIYIYTPEIYPTNLRNAGLGMASAISRLGGMVAPYSSLLSAVAVWGPGVVFTVCCILASILMYFLPETKGRPLPTTLQEMRDLKHEHRKSIEIIIPEVKK</sequence>
<feature type="transmembrane region" description="Helical" evidence="5">
    <location>
        <begin position="358"/>
        <end position="381"/>
    </location>
</feature>
<evidence type="ECO:0008006" key="8">
    <source>
        <dbReference type="Google" id="ProtNLM"/>
    </source>
</evidence>
<feature type="transmembrane region" description="Helical" evidence="5">
    <location>
        <begin position="333"/>
        <end position="352"/>
    </location>
</feature>
<proteinExistence type="predicted"/>
<dbReference type="GeneID" id="20240211"/>
<organism evidence="6 7">
    <name type="scientific">Lottia gigantea</name>
    <name type="common">Giant owl limpet</name>
    <dbReference type="NCBI Taxonomy" id="225164"/>
    <lineage>
        <taxon>Eukaryota</taxon>
        <taxon>Metazoa</taxon>
        <taxon>Spiralia</taxon>
        <taxon>Lophotrochozoa</taxon>
        <taxon>Mollusca</taxon>
        <taxon>Gastropoda</taxon>
        <taxon>Patellogastropoda</taxon>
        <taxon>Lottioidea</taxon>
        <taxon>Lottiidae</taxon>
        <taxon>Lottia</taxon>
    </lineage>
</organism>
<dbReference type="RefSeq" id="XP_009061189.1">
    <property type="nucleotide sequence ID" value="XM_009062941.1"/>
</dbReference>
<dbReference type="AlphaFoldDB" id="V3ZAZ2"/>
<evidence type="ECO:0000256" key="4">
    <source>
        <dbReference type="ARBA" id="ARBA00023136"/>
    </source>
</evidence>
<dbReference type="KEGG" id="lgi:LOTGIDRAFT_165906"/>
<protein>
    <recommendedName>
        <fullName evidence="8">Major facilitator superfamily (MFS) profile domain-containing protein</fullName>
    </recommendedName>
</protein>
<feature type="transmembrane region" description="Helical" evidence="5">
    <location>
        <begin position="23"/>
        <end position="49"/>
    </location>
</feature>
<evidence type="ECO:0000256" key="2">
    <source>
        <dbReference type="ARBA" id="ARBA00022692"/>
    </source>
</evidence>
<dbReference type="GO" id="GO:0022857">
    <property type="term" value="F:transmembrane transporter activity"/>
    <property type="evidence" value="ECO:0007669"/>
    <property type="project" value="InterPro"/>
</dbReference>
<dbReference type="Pfam" id="PF07690">
    <property type="entry name" value="MFS_1"/>
    <property type="match status" value="1"/>
</dbReference>
<dbReference type="OMA" id="EWRFCAE"/>
<dbReference type="OrthoDB" id="5141738at2759"/>
<evidence type="ECO:0000256" key="3">
    <source>
        <dbReference type="ARBA" id="ARBA00022989"/>
    </source>
</evidence>
<dbReference type="InterPro" id="IPR011701">
    <property type="entry name" value="MFS"/>
</dbReference>
<name>V3ZAZ2_LOTGI</name>
<dbReference type="GO" id="GO:0016020">
    <property type="term" value="C:membrane"/>
    <property type="evidence" value="ECO:0007669"/>
    <property type="project" value="UniProtKB-SubCell"/>
</dbReference>
<keyword evidence="4 5" id="KW-0472">Membrane</keyword>
<feature type="transmembrane region" description="Helical" evidence="5">
    <location>
        <begin position="159"/>
        <end position="176"/>
    </location>
</feature>
<keyword evidence="2 5" id="KW-0812">Transmembrane</keyword>
<dbReference type="HOGENOM" id="CLU_001265_33_4_1"/>
<dbReference type="InterPro" id="IPR005828">
    <property type="entry name" value="MFS_sugar_transport-like"/>
</dbReference>
<feature type="transmembrane region" description="Helical" evidence="5">
    <location>
        <begin position="269"/>
        <end position="290"/>
    </location>
</feature>